<sequence>MARGGRSKNLRRRYAPLPFHHVAVARTAPRRQKGREKGGGQQRRWRWRMMQASNAICRRKGILDPFPPLGSNGADGGGFAPRFGQCDGLRQWPASSPASRQTRARRRGRAPATRPPARGNRQGRRVLDRLLFLLFFLLISVTTAANFVPPPILISVEIKLL</sequence>
<feature type="compositionally biased region" description="Basic residues" evidence="1">
    <location>
        <begin position="1"/>
        <end position="14"/>
    </location>
</feature>
<reference evidence="4" key="2">
    <citation type="journal article" date="2008" name="Nucleic Acids Res.">
        <title>The rice annotation project database (RAP-DB): 2008 update.</title>
        <authorList>
            <consortium name="The rice annotation project (RAP)"/>
        </authorList>
    </citation>
    <scope>GENOME REANNOTATION</scope>
    <source>
        <strain evidence="4">cv. Nipponbare</strain>
    </source>
</reference>
<evidence type="ECO:0000313" key="4">
    <source>
        <dbReference type="Proteomes" id="UP000000763"/>
    </source>
</evidence>
<feature type="region of interest" description="Disordered" evidence="1">
    <location>
        <begin position="87"/>
        <end position="121"/>
    </location>
</feature>
<evidence type="ECO:0000313" key="3">
    <source>
        <dbReference type="EMBL" id="BAC57374.1"/>
    </source>
</evidence>
<gene>
    <name evidence="3" type="primary">OSJNBa0027N13.118</name>
</gene>
<keyword evidence="2" id="KW-0472">Membrane</keyword>
<name>Q84YR8_ORYSJ</name>
<keyword evidence="2" id="KW-1133">Transmembrane helix</keyword>
<protein>
    <submittedName>
        <fullName evidence="3">Uncharacterized protein</fullName>
    </submittedName>
</protein>
<reference evidence="4" key="1">
    <citation type="journal article" date="2005" name="Nature">
        <title>The map-based sequence of the rice genome.</title>
        <authorList>
            <consortium name="International rice genome sequencing project (IRGSP)"/>
            <person name="Matsumoto T."/>
            <person name="Wu J."/>
            <person name="Kanamori H."/>
            <person name="Katayose Y."/>
            <person name="Fujisawa M."/>
            <person name="Namiki N."/>
            <person name="Mizuno H."/>
            <person name="Yamamoto K."/>
            <person name="Antonio B.A."/>
            <person name="Baba T."/>
            <person name="Sakata K."/>
            <person name="Nagamura Y."/>
            <person name="Aoki H."/>
            <person name="Arikawa K."/>
            <person name="Arita K."/>
            <person name="Bito T."/>
            <person name="Chiden Y."/>
            <person name="Fujitsuka N."/>
            <person name="Fukunaka R."/>
            <person name="Hamada M."/>
            <person name="Harada C."/>
            <person name="Hayashi A."/>
            <person name="Hijishita S."/>
            <person name="Honda M."/>
            <person name="Hosokawa S."/>
            <person name="Ichikawa Y."/>
            <person name="Idonuma A."/>
            <person name="Iijima M."/>
            <person name="Ikeda M."/>
            <person name="Ikeno M."/>
            <person name="Ito K."/>
            <person name="Ito S."/>
            <person name="Ito T."/>
            <person name="Ito Y."/>
            <person name="Ito Y."/>
            <person name="Iwabuchi A."/>
            <person name="Kamiya K."/>
            <person name="Karasawa W."/>
            <person name="Kurita K."/>
            <person name="Katagiri S."/>
            <person name="Kikuta A."/>
            <person name="Kobayashi H."/>
            <person name="Kobayashi N."/>
            <person name="Machita K."/>
            <person name="Maehara T."/>
            <person name="Masukawa M."/>
            <person name="Mizubayashi T."/>
            <person name="Mukai Y."/>
            <person name="Nagasaki H."/>
            <person name="Nagata Y."/>
            <person name="Naito S."/>
            <person name="Nakashima M."/>
            <person name="Nakama Y."/>
            <person name="Nakamichi Y."/>
            <person name="Nakamura M."/>
            <person name="Meguro A."/>
            <person name="Negishi M."/>
            <person name="Ohta I."/>
            <person name="Ohta T."/>
            <person name="Okamoto M."/>
            <person name="Ono N."/>
            <person name="Saji S."/>
            <person name="Sakaguchi M."/>
            <person name="Sakai K."/>
            <person name="Shibata M."/>
            <person name="Shimokawa T."/>
            <person name="Song J."/>
            <person name="Takazaki Y."/>
            <person name="Terasawa K."/>
            <person name="Tsugane M."/>
            <person name="Tsuji K."/>
            <person name="Ueda S."/>
            <person name="Waki K."/>
            <person name="Yamagata H."/>
            <person name="Yamamoto M."/>
            <person name="Yamamoto S."/>
            <person name="Yamane H."/>
            <person name="Yoshiki S."/>
            <person name="Yoshihara R."/>
            <person name="Yukawa K."/>
            <person name="Zhong H."/>
            <person name="Yano M."/>
            <person name="Yuan Q."/>
            <person name="Ouyang S."/>
            <person name="Liu J."/>
            <person name="Jones K.M."/>
            <person name="Gansberger K."/>
            <person name="Moffat K."/>
            <person name="Hill J."/>
            <person name="Bera J."/>
            <person name="Fadrosh D."/>
            <person name="Jin S."/>
            <person name="Johri S."/>
            <person name="Kim M."/>
            <person name="Overton L."/>
            <person name="Reardon M."/>
            <person name="Tsitrin T."/>
            <person name="Vuong H."/>
            <person name="Weaver B."/>
            <person name="Ciecko A."/>
            <person name="Tallon L."/>
            <person name="Jackson J."/>
            <person name="Pai G."/>
            <person name="Aken S.V."/>
            <person name="Utterback T."/>
            <person name="Reidmuller S."/>
            <person name="Feldblyum T."/>
            <person name="Hsiao J."/>
            <person name="Zismann V."/>
            <person name="Iobst S."/>
            <person name="de Vazeille A.R."/>
            <person name="Buell C.R."/>
            <person name="Ying K."/>
            <person name="Li Y."/>
            <person name="Lu T."/>
            <person name="Huang Y."/>
            <person name="Zhao Q."/>
            <person name="Feng Q."/>
            <person name="Zhang L."/>
            <person name="Zhu J."/>
            <person name="Weng Q."/>
            <person name="Mu J."/>
            <person name="Lu Y."/>
            <person name="Fan D."/>
            <person name="Liu Y."/>
            <person name="Guan J."/>
            <person name="Zhang Y."/>
            <person name="Yu S."/>
            <person name="Liu X."/>
            <person name="Zhang Y."/>
            <person name="Hong G."/>
            <person name="Han B."/>
            <person name="Choisne N."/>
            <person name="Demange N."/>
            <person name="Orjeda G."/>
            <person name="Samain S."/>
            <person name="Cattolico L."/>
            <person name="Pelletier E."/>
            <person name="Couloux A."/>
            <person name="Segurens B."/>
            <person name="Wincker P."/>
            <person name="D'Hont A."/>
            <person name="Scarpelli C."/>
            <person name="Weissenbach J."/>
            <person name="Salanoubat M."/>
            <person name="Quetier F."/>
            <person name="Yu Y."/>
            <person name="Kim H.R."/>
            <person name="Rambo T."/>
            <person name="Currie J."/>
            <person name="Collura K."/>
            <person name="Luo M."/>
            <person name="Yang T."/>
            <person name="Ammiraju J.S.S."/>
            <person name="Engler F."/>
            <person name="Soderlund C."/>
            <person name="Wing R.A."/>
            <person name="Palmer L.E."/>
            <person name="de la Bastide M."/>
            <person name="Spiegel L."/>
            <person name="Nascimento L."/>
            <person name="Zutavern T."/>
            <person name="O'Shaughnessy A."/>
            <person name="Dike S."/>
            <person name="Dedhia N."/>
            <person name="Preston R."/>
            <person name="Balija V."/>
            <person name="McCombie W.R."/>
            <person name="Chow T."/>
            <person name="Chen H."/>
            <person name="Chung M."/>
            <person name="Chen C."/>
            <person name="Shaw J."/>
            <person name="Wu H."/>
            <person name="Hsiao K."/>
            <person name="Chao Y."/>
            <person name="Chu M."/>
            <person name="Cheng C."/>
            <person name="Hour A."/>
            <person name="Lee P."/>
            <person name="Lin S."/>
            <person name="Lin Y."/>
            <person name="Liou J."/>
            <person name="Liu S."/>
            <person name="Hsing Y."/>
            <person name="Raghuvanshi S."/>
            <person name="Mohanty A."/>
            <person name="Bharti A.K."/>
            <person name="Gaur A."/>
            <person name="Gupta V."/>
            <person name="Kumar D."/>
            <person name="Ravi V."/>
            <person name="Vij S."/>
            <person name="Kapur A."/>
            <person name="Khurana P."/>
            <person name="Khurana P."/>
            <person name="Khurana J.P."/>
            <person name="Tyagi A.K."/>
            <person name="Gaikwad K."/>
            <person name="Singh A."/>
            <person name="Dalal V."/>
            <person name="Srivastava S."/>
            <person name="Dixit A."/>
            <person name="Pal A.K."/>
            <person name="Ghazi I.A."/>
            <person name="Yadav M."/>
            <person name="Pandit A."/>
            <person name="Bhargava A."/>
            <person name="Sureshbabu K."/>
            <person name="Batra K."/>
            <person name="Sharma T.R."/>
            <person name="Mohapatra T."/>
            <person name="Singh N.K."/>
            <person name="Messing J."/>
            <person name="Nelson A.B."/>
            <person name="Fuks G."/>
            <person name="Kavchok S."/>
            <person name="Keizer G."/>
            <person name="Linton E."/>
            <person name="Llaca V."/>
            <person name="Song R."/>
            <person name="Tanyolac B."/>
            <person name="Young S."/>
            <person name="Ho-Il K."/>
            <person name="Hahn J.H."/>
            <person name="Sangsakoo G."/>
            <person name="Vanavichit A."/>
            <person name="de Mattos Luiz.A.T."/>
            <person name="Zimmer P.D."/>
            <person name="Malone G."/>
            <person name="Dellagostin O."/>
            <person name="de Oliveira A.C."/>
            <person name="Bevan M."/>
            <person name="Bancroft I."/>
            <person name="Minx P."/>
            <person name="Cordum H."/>
            <person name="Wilson R."/>
            <person name="Cheng Z."/>
            <person name="Jin W."/>
            <person name="Jiang J."/>
            <person name="Leong S.A."/>
            <person name="Iwama H."/>
            <person name="Gojobori T."/>
            <person name="Itoh T."/>
            <person name="Niimura Y."/>
            <person name="Fujii Y."/>
            <person name="Habara T."/>
            <person name="Sakai H."/>
            <person name="Sato Y."/>
            <person name="Wilson G."/>
            <person name="Kumar K."/>
            <person name="McCouch S."/>
            <person name="Juretic N."/>
            <person name="Hoen D."/>
            <person name="Wright S."/>
            <person name="Bruskiewich R."/>
            <person name="Bureau T."/>
            <person name="Miyao A."/>
            <person name="Hirochika H."/>
            <person name="Nishikawa T."/>
            <person name="Kadowaki K."/>
            <person name="Sugiura M."/>
            <person name="Burr B."/>
            <person name="Sasaki T."/>
        </authorList>
    </citation>
    <scope>NUCLEOTIDE SEQUENCE [LARGE SCALE GENOMIC DNA]</scope>
    <source>
        <strain evidence="4">cv. Nipponbare</strain>
    </source>
</reference>
<evidence type="ECO:0000256" key="1">
    <source>
        <dbReference type="SAM" id="MobiDB-lite"/>
    </source>
</evidence>
<dbReference type="Proteomes" id="UP000000763">
    <property type="component" value="Chromosome 7"/>
</dbReference>
<feature type="compositionally biased region" description="Low complexity" evidence="1">
    <location>
        <begin position="110"/>
        <end position="119"/>
    </location>
</feature>
<evidence type="ECO:0000256" key="2">
    <source>
        <dbReference type="SAM" id="Phobius"/>
    </source>
</evidence>
<feature type="region of interest" description="Disordered" evidence="1">
    <location>
        <begin position="1"/>
        <end position="43"/>
    </location>
</feature>
<dbReference type="AlphaFoldDB" id="Q84YR8"/>
<organism evidence="3 4">
    <name type="scientific">Oryza sativa subsp. japonica</name>
    <name type="common">Rice</name>
    <dbReference type="NCBI Taxonomy" id="39947"/>
    <lineage>
        <taxon>Eukaryota</taxon>
        <taxon>Viridiplantae</taxon>
        <taxon>Streptophyta</taxon>
        <taxon>Embryophyta</taxon>
        <taxon>Tracheophyta</taxon>
        <taxon>Spermatophyta</taxon>
        <taxon>Magnoliopsida</taxon>
        <taxon>Liliopsida</taxon>
        <taxon>Poales</taxon>
        <taxon>Poaceae</taxon>
        <taxon>BOP clade</taxon>
        <taxon>Oryzoideae</taxon>
        <taxon>Oryzeae</taxon>
        <taxon>Oryzinae</taxon>
        <taxon>Oryza</taxon>
        <taxon>Oryza sativa</taxon>
    </lineage>
</organism>
<keyword evidence="2" id="KW-0812">Transmembrane</keyword>
<dbReference type="EMBL" id="AP005641">
    <property type="protein sequence ID" value="BAC57374.1"/>
    <property type="molecule type" value="Genomic_DNA"/>
</dbReference>
<feature type="transmembrane region" description="Helical" evidence="2">
    <location>
        <begin position="130"/>
        <end position="148"/>
    </location>
</feature>
<proteinExistence type="predicted"/>
<accession>Q84YR8</accession>